<dbReference type="KEGG" id="cad:Curi_c16700"/>
<dbReference type="PANTHER" id="PTHR33531:SF10">
    <property type="entry name" value="BLR7895 PROTEIN"/>
    <property type="match status" value="1"/>
</dbReference>
<gene>
    <name evidence="2" type="ordered locus">Curi_c16700</name>
</gene>
<evidence type="ECO:0000313" key="3">
    <source>
        <dbReference type="Proteomes" id="UP000006094"/>
    </source>
</evidence>
<feature type="domain" description="Rubrerythrin diiron-binding" evidence="1">
    <location>
        <begin position="8"/>
        <end position="142"/>
    </location>
</feature>
<dbReference type="Proteomes" id="UP000006094">
    <property type="component" value="Chromosome"/>
</dbReference>
<dbReference type="InterPro" id="IPR012347">
    <property type="entry name" value="Ferritin-like"/>
</dbReference>
<dbReference type="Gene3D" id="1.20.1260.10">
    <property type="match status" value="1"/>
</dbReference>
<proteinExistence type="predicted"/>
<dbReference type="AlphaFoldDB" id="K0B0S3"/>
<accession>K0B0S3</accession>
<evidence type="ECO:0000313" key="2">
    <source>
        <dbReference type="EMBL" id="AFS78677.1"/>
    </source>
</evidence>
<sequence>MKNNELKEIIEFAVNNEVDSYQFYKDAAGKIADENLRKTFEELADEELKHQKFLEDFLASGVNEIEIDEFNDYKVSESVDTAPQLSIEMSFADAIGLAMKKEEEAMNMYKSLAEVCLDKEKKEIFDGLAKMEQMHKARLEEIYTNASYAEVW</sequence>
<dbReference type="GO" id="GO:0016491">
    <property type="term" value="F:oxidoreductase activity"/>
    <property type="evidence" value="ECO:0007669"/>
    <property type="project" value="InterPro"/>
</dbReference>
<keyword evidence="3" id="KW-1185">Reference proteome</keyword>
<evidence type="ECO:0000259" key="1">
    <source>
        <dbReference type="Pfam" id="PF02915"/>
    </source>
</evidence>
<reference evidence="2 3" key="1">
    <citation type="journal article" date="2012" name="PLoS ONE">
        <title>The purine-utilizing bacterium Clostridium acidurici 9a: a genome-guided metabolic reconsideration.</title>
        <authorList>
            <person name="Hartwich K."/>
            <person name="Poehlein A."/>
            <person name="Daniel R."/>
        </authorList>
    </citation>
    <scope>NUCLEOTIDE SEQUENCE [LARGE SCALE GENOMIC DNA]</scope>
    <source>
        <strain evidence="3">ATCC 7906 / DSM 604 / BCRC 14475 / CIP 104303 / KCTC 5404 / NCIMB 10678 / 9a</strain>
    </source>
</reference>
<dbReference type="Pfam" id="PF02915">
    <property type="entry name" value="Rubrerythrin"/>
    <property type="match status" value="1"/>
</dbReference>
<dbReference type="InterPro" id="IPR009078">
    <property type="entry name" value="Ferritin-like_SF"/>
</dbReference>
<protein>
    <submittedName>
        <fullName evidence="2">Rubrerythrin</fullName>
    </submittedName>
</protein>
<dbReference type="PANTHER" id="PTHR33531">
    <property type="entry name" value="RUBRERYTHRIN SUBFAMILY"/>
    <property type="match status" value="1"/>
</dbReference>
<dbReference type="HOGENOM" id="CLU_119858_2_1_9"/>
<dbReference type="CDD" id="cd01045">
    <property type="entry name" value="Ferritin_like_AB"/>
    <property type="match status" value="1"/>
</dbReference>
<dbReference type="RefSeq" id="WP_014967813.1">
    <property type="nucleotide sequence ID" value="NC_018664.1"/>
</dbReference>
<dbReference type="STRING" id="1128398.Curi_c16700"/>
<organism evidence="2 3">
    <name type="scientific">Gottschalkia acidurici (strain ATCC 7906 / DSM 604 / BCRC 14475 / CIP 104303 / KCTC 5404 / NCIMB 10678 / 9a)</name>
    <name type="common">Clostridium acidurici</name>
    <dbReference type="NCBI Taxonomy" id="1128398"/>
    <lineage>
        <taxon>Bacteria</taxon>
        <taxon>Bacillati</taxon>
        <taxon>Bacillota</taxon>
        <taxon>Tissierellia</taxon>
        <taxon>Tissierellales</taxon>
        <taxon>Gottschalkiaceae</taxon>
        <taxon>Gottschalkia</taxon>
    </lineage>
</organism>
<dbReference type="EMBL" id="CP003326">
    <property type="protein sequence ID" value="AFS78677.1"/>
    <property type="molecule type" value="Genomic_DNA"/>
</dbReference>
<name>K0B0S3_GOTA9</name>
<dbReference type="SUPFAM" id="SSF47240">
    <property type="entry name" value="Ferritin-like"/>
    <property type="match status" value="1"/>
</dbReference>
<dbReference type="InterPro" id="IPR003251">
    <property type="entry name" value="Rr_diiron-bd_dom"/>
</dbReference>
<dbReference type="eggNOG" id="COG1633">
    <property type="taxonomic scope" value="Bacteria"/>
</dbReference>
<dbReference type="GO" id="GO:0046872">
    <property type="term" value="F:metal ion binding"/>
    <property type="evidence" value="ECO:0007669"/>
    <property type="project" value="InterPro"/>
</dbReference>
<dbReference type="OrthoDB" id="1701709at2"/>